<protein>
    <submittedName>
        <fullName evidence="2">Uncharacterized protein</fullName>
    </submittedName>
</protein>
<feature type="region of interest" description="Disordered" evidence="1">
    <location>
        <begin position="1"/>
        <end position="20"/>
    </location>
</feature>
<feature type="region of interest" description="Disordered" evidence="1">
    <location>
        <begin position="35"/>
        <end position="78"/>
    </location>
</feature>
<organism evidence="2">
    <name type="scientific">Aegilops tauschii</name>
    <name type="common">Tausch's goatgrass</name>
    <name type="synonym">Aegilops squarrosa</name>
    <dbReference type="NCBI Taxonomy" id="37682"/>
    <lineage>
        <taxon>Eukaryota</taxon>
        <taxon>Viridiplantae</taxon>
        <taxon>Streptophyta</taxon>
        <taxon>Embryophyta</taxon>
        <taxon>Tracheophyta</taxon>
        <taxon>Spermatophyta</taxon>
        <taxon>Magnoliopsida</taxon>
        <taxon>Liliopsida</taxon>
        <taxon>Poales</taxon>
        <taxon>Poaceae</taxon>
        <taxon>BOP clade</taxon>
        <taxon>Pooideae</taxon>
        <taxon>Triticodae</taxon>
        <taxon>Triticeae</taxon>
        <taxon>Triticinae</taxon>
        <taxon>Aegilops</taxon>
    </lineage>
</organism>
<reference evidence="2" key="1">
    <citation type="submission" date="2015-06" db="UniProtKB">
        <authorList>
            <consortium name="EnsemblPlants"/>
        </authorList>
    </citation>
    <scope>IDENTIFICATION</scope>
</reference>
<dbReference type="AlphaFoldDB" id="R7W0S2"/>
<evidence type="ECO:0000313" key="2">
    <source>
        <dbReference type="EnsemblPlants" id="EMT03349"/>
    </source>
</evidence>
<accession>R7W0S2</accession>
<sequence length="78" mass="8572">MAEYRLNKGGAAFRWTRPGPEANMDCVVRKVFTKPAVPPPPASSSDDESAGSSFRSRSADEEAGYPGEEQARKRARWV</sequence>
<name>R7W0S2_AEGTA</name>
<evidence type="ECO:0000256" key="1">
    <source>
        <dbReference type="SAM" id="MobiDB-lite"/>
    </source>
</evidence>
<proteinExistence type="predicted"/>
<dbReference type="EnsemblPlants" id="EMT03349">
    <property type="protein sequence ID" value="EMT03349"/>
    <property type="gene ID" value="F775_04791"/>
</dbReference>